<evidence type="ECO:0000313" key="2">
    <source>
        <dbReference type="EMBL" id="SOR29156.1"/>
    </source>
</evidence>
<gene>
    <name evidence="2" type="ORF">TK0001_2554</name>
</gene>
<organism evidence="2 3">
    <name type="scientific">Methylorubrum extorquens</name>
    <name type="common">Methylobacterium dichloromethanicum</name>
    <name type="synonym">Methylobacterium extorquens</name>
    <dbReference type="NCBI Taxonomy" id="408"/>
    <lineage>
        <taxon>Bacteria</taxon>
        <taxon>Pseudomonadati</taxon>
        <taxon>Pseudomonadota</taxon>
        <taxon>Alphaproteobacteria</taxon>
        <taxon>Hyphomicrobiales</taxon>
        <taxon>Methylobacteriaceae</taxon>
        <taxon>Methylorubrum</taxon>
    </lineage>
</organism>
<evidence type="ECO:0000256" key="1">
    <source>
        <dbReference type="SAM" id="MobiDB-lite"/>
    </source>
</evidence>
<name>A0A2N9AP91_METEX</name>
<accession>A0A2N9AP91</accession>
<evidence type="ECO:0000313" key="3">
    <source>
        <dbReference type="Proteomes" id="UP000233769"/>
    </source>
</evidence>
<dbReference type="AlphaFoldDB" id="A0A2N9AP91"/>
<protein>
    <submittedName>
        <fullName evidence="2">Uncharacterized protein</fullName>
    </submittedName>
</protein>
<reference evidence="3" key="1">
    <citation type="submission" date="2017-10" db="EMBL/GenBank/DDBJ databases">
        <authorList>
            <person name="Regsiter A."/>
            <person name="William W."/>
        </authorList>
    </citation>
    <scope>NUCLEOTIDE SEQUENCE [LARGE SCALE GENOMIC DNA]</scope>
</reference>
<proteinExistence type="predicted"/>
<feature type="compositionally biased region" description="Basic and acidic residues" evidence="1">
    <location>
        <begin position="1"/>
        <end position="10"/>
    </location>
</feature>
<dbReference type="Proteomes" id="UP000233769">
    <property type="component" value="Chromosome tk0001"/>
</dbReference>
<feature type="region of interest" description="Disordered" evidence="1">
    <location>
        <begin position="1"/>
        <end position="27"/>
    </location>
</feature>
<sequence length="40" mass="4704">MHLMHGETRQKLPPHIETQPYGDGKRDLYRDRAMVRLSVA</sequence>
<dbReference type="EMBL" id="LT962688">
    <property type="protein sequence ID" value="SOR29156.1"/>
    <property type="molecule type" value="Genomic_DNA"/>
</dbReference>